<dbReference type="STRING" id="700598.Niako_4978"/>
<dbReference type="SUPFAM" id="SSF52833">
    <property type="entry name" value="Thioredoxin-like"/>
    <property type="match status" value="1"/>
</dbReference>
<dbReference type="InterPro" id="IPR036249">
    <property type="entry name" value="Thioredoxin-like_sf"/>
</dbReference>
<name>G8T8N8_NIAKG</name>
<dbReference type="Proteomes" id="UP000005438">
    <property type="component" value="Chromosome"/>
</dbReference>
<sequence length="165" mass="19365">MNKVILFPTLLIYVYLIGCLQKGLNPKLTTLKPFNILLTDSTVCNIKKLPNNDFTILMYFDPNCKFSQQQTETIIRNIKLLKNVHFYFFTNKSFITMNEFKEYYKLGNYKNITVGRDYTNYFSKEFSAYSYPWLVIYNKQQKLKKVIIGGTDIETIKNLTSANPS</sequence>
<dbReference type="AlphaFoldDB" id="G8T8N8"/>
<accession>G8T8N8</accession>
<dbReference type="HOGENOM" id="CLU_131488_1_0_10"/>
<dbReference type="eggNOG" id="COG0526">
    <property type="taxonomic scope" value="Bacteria"/>
</dbReference>
<evidence type="ECO:0000313" key="2">
    <source>
        <dbReference type="Proteomes" id="UP000005438"/>
    </source>
</evidence>
<dbReference type="RefSeq" id="WP_014221129.1">
    <property type="nucleotide sequence ID" value="NC_016609.1"/>
</dbReference>
<dbReference type="KEGG" id="nko:Niako_4978"/>
<gene>
    <name evidence="1" type="ordered locus">Niako_4978</name>
</gene>
<evidence type="ECO:0008006" key="3">
    <source>
        <dbReference type="Google" id="ProtNLM"/>
    </source>
</evidence>
<organism evidence="1 2">
    <name type="scientific">Niastella koreensis (strain DSM 17620 / KACC 11465 / NBRC 106392 / GR20-10)</name>
    <dbReference type="NCBI Taxonomy" id="700598"/>
    <lineage>
        <taxon>Bacteria</taxon>
        <taxon>Pseudomonadati</taxon>
        <taxon>Bacteroidota</taxon>
        <taxon>Chitinophagia</taxon>
        <taxon>Chitinophagales</taxon>
        <taxon>Chitinophagaceae</taxon>
        <taxon>Niastella</taxon>
    </lineage>
</organism>
<dbReference type="Gene3D" id="3.40.30.10">
    <property type="entry name" value="Glutaredoxin"/>
    <property type="match status" value="1"/>
</dbReference>
<reference evidence="1 2" key="1">
    <citation type="submission" date="2011-12" db="EMBL/GenBank/DDBJ databases">
        <title>The complete genome of Niastella koreensis GR20-10.</title>
        <authorList>
            <consortium name="US DOE Joint Genome Institute (JGI-PGF)"/>
            <person name="Lucas S."/>
            <person name="Han J."/>
            <person name="Lapidus A."/>
            <person name="Bruce D."/>
            <person name="Goodwin L."/>
            <person name="Pitluck S."/>
            <person name="Peters L."/>
            <person name="Kyrpides N."/>
            <person name="Mavromatis K."/>
            <person name="Ivanova N."/>
            <person name="Mikhailova N."/>
            <person name="Davenport K."/>
            <person name="Saunders E."/>
            <person name="Detter J.C."/>
            <person name="Tapia R."/>
            <person name="Han C."/>
            <person name="Land M."/>
            <person name="Hauser L."/>
            <person name="Markowitz V."/>
            <person name="Cheng J.-F."/>
            <person name="Hugenholtz P."/>
            <person name="Woyke T."/>
            <person name="Wu D."/>
            <person name="Tindall B."/>
            <person name="Pomrenke H."/>
            <person name="Brambilla E."/>
            <person name="Klenk H.-P."/>
            <person name="Eisen J.A."/>
        </authorList>
    </citation>
    <scope>NUCLEOTIDE SEQUENCE [LARGE SCALE GENOMIC DNA]</scope>
    <source>
        <strain evidence="2">DSM 17620 / KACC 11465 / NBRC 106392 / GR20-10</strain>
    </source>
</reference>
<proteinExistence type="predicted"/>
<dbReference type="EMBL" id="CP003178">
    <property type="protein sequence ID" value="AEW01218.1"/>
    <property type="molecule type" value="Genomic_DNA"/>
</dbReference>
<protein>
    <recommendedName>
        <fullName evidence="3">Thioredoxin-like fold domain-containing protein</fullName>
    </recommendedName>
</protein>
<evidence type="ECO:0000313" key="1">
    <source>
        <dbReference type="EMBL" id="AEW01218.1"/>
    </source>
</evidence>
<dbReference type="OrthoDB" id="662072at2"/>